<organism evidence="2">
    <name type="scientific">Chromera velia CCMP2878</name>
    <dbReference type="NCBI Taxonomy" id="1169474"/>
    <lineage>
        <taxon>Eukaryota</taxon>
        <taxon>Sar</taxon>
        <taxon>Alveolata</taxon>
        <taxon>Colpodellida</taxon>
        <taxon>Chromeraceae</taxon>
        <taxon>Chromera</taxon>
    </lineage>
</organism>
<feature type="region of interest" description="Disordered" evidence="1">
    <location>
        <begin position="45"/>
        <end position="67"/>
    </location>
</feature>
<evidence type="ECO:0000313" key="2">
    <source>
        <dbReference type="EMBL" id="CEM19422.1"/>
    </source>
</evidence>
<reference evidence="2" key="1">
    <citation type="submission" date="2014-11" db="EMBL/GenBank/DDBJ databases">
        <authorList>
            <person name="Otto D Thomas"/>
            <person name="Naeem Raeece"/>
        </authorList>
    </citation>
    <scope>NUCLEOTIDE SEQUENCE</scope>
</reference>
<dbReference type="EMBL" id="CDMZ01000683">
    <property type="protein sequence ID" value="CEM19422.1"/>
    <property type="molecule type" value="Genomic_DNA"/>
</dbReference>
<sequence length="188" mass="20207">MCKRDGEPVLLPVNTCTQAESGKGDNVPLYTSFLKTKASVDKKNKTLTGNVRRPIEDNQTASGRSGAELSDTTMWSNVSGPPPILVALQGTPAVPTVSYPSYDEKITRAFNTLEKFTDKANSQKMQSQARALEAQTNAEGVAVKPTDSVFCPPRVTSVGRFTGPEVANQRNVVALGKSYVSKGVPFRV</sequence>
<gene>
    <name evidence="2" type="ORF">Cvel_19080</name>
</gene>
<accession>A0A0G4FX62</accession>
<dbReference type="VEuPathDB" id="CryptoDB:Cvel_19080"/>
<dbReference type="AlphaFoldDB" id="A0A0G4FX62"/>
<protein>
    <submittedName>
        <fullName evidence="2">Uncharacterized protein</fullName>
    </submittedName>
</protein>
<name>A0A0G4FX62_9ALVE</name>
<proteinExistence type="predicted"/>
<evidence type="ECO:0000256" key="1">
    <source>
        <dbReference type="SAM" id="MobiDB-lite"/>
    </source>
</evidence>